<reference evidence="1 2" key="1">
    <citation type="submission" date="2013-08" db="EMBL/GenBank/DDBJ databases">
        <title>Gluconobacter thailandicus NBRC 3257 whole genome sequence.</title>
        <authorList>
            <person name="Matsutani M."/>
            <person name="Yakushi T."/>
            <person name="Matsushita K."/>
        </authorList>
    </citation>
    <scope>NUCLEOTIDE SEQUENCE [LARGE SCALE GENOMIC DNA]</scope>
    <source>
        <strain evidence="1 2">NBRC 3257</strain>
    </source>
</reference>
<evidence type="ECO:0000313" key="1">
    <source>
        <dbReference type="EMBL" id="GAD25838.1"/>
    </source>
</evidence>
<keyword evidence="2" id="KW-1185">Reference proteome</keyword>
<gene>
    <name evidence="1" type="ORF">NBRC3257_0837</name>
</gene>
<protein>
    <submittedName>
        <fullName evidence="1">Uncharacterized protein</fullName>
    </submittedName>
</protein>
<dbReference type="Proteomes" id="UP000018209">
    <property type="component" value="Unassembled WGS sequence"/>
</dbReference>
<evidence type="ECO:0000313" key="2">
    <source>
        <dbReference type="Proteomes" id="UP000018209"/>
    </source>
</evidence>
<accession>A0ABQ0IUD8</accession>
<proteinExistence type="predicted"/>
<organism evidence="1 2">
    <name type="scientific">Gluconobacter thailandicus NBRC 3257</name>
    <dbReference type="NCBI Taxonomy" id="1381097"/>
    <lineage>
        <taxon>Bacteria</taxon>
        <taxon>Pseudomonadati</taxon>
        <taxon>Pseudomonadota</taxon>
        <taxon>Alphaproteobacteria</taxon>
        <taxon>Acetobacterales</taxon>
        <taxon>Acetobacteraceae</taxon>
        <taxon>Gluconobacter</taxon>
    </lineage>
</organism>
<name>A0ABQ0IUD8_GLUTH</name>
<sequence>MFQKTGRVLRIGRQEMIYGSGPGLMRPVWKIPGEAETLYQADAEQEWTKLA</sequence>
<dbReference type="EMBL" id="BASM01000012">
    <property type="protein sequence ID" value="GAD25838.1"/>
    <property type="molecule type" value="Genomic_DNA"/>
</dbReference>
<comment type="caution">
    <text evidence="1">The sequence shown here is derived from an EMBL/GenBank/DDBJ whole genome shotgun (WGS) entry which is preliminary data.</text>
</comment>